<dbReference type="PANTHER" id="PTHR12169">
    <property type="entry name" value="ATPASE N2B"/>
    <property type="match status" value="1"/>
</dbReference>
<dbReference type="InterPro" id="IPR027417">
    <property type="entry name" value="P-loop_NTPase"/>
</dbReference>
<dbReference type="SUPFAM" id="SSF52540">
    <property type="entry name" value="P-loop containing nucleoside triphosphate hydrolases"/>
    <property type="match status" value="1"/>
</dbReference>
<dbReference type="Gene3D" id="3.40.50.300">
    <property type="entry name" value="P-loop containing nucleotide triphosphate hydrolases"/>
    <property type="match status" value="1"/>
</dbReference>
<dbReference type="GO" id="GO:0009507">
    <property type="term" value="C:chloroplast"/>
    <property type="evidence" value="ECO:0007669"/>
    <property type="project" value="TreeGrafter"/>
</dbReference>
<keyword evidence="3" id="KW-0067">ATP-binding</keyword>
<dbReference type="EMBL" id="LVLJ01002264">
    <property type="protein sequence ID" value="OAE26037.1"/>
    <property type="molecule type" value="Genomic_DNA"/>
</dbReference>
<keyword evidence="2" id="KW-0547">Nucleotide-binding</keyword>
<dbReference type="Proteomes" id="UP000077202">
    <property type="component" value="Unassembled WGS sequence"/>
</dbReference>
<dbReference type="Pfam" id="PF03969">
    <property type="entry name" value="AFG1_ATPase"/>
    <property type="match status" value="1"/>
</dbReference>
<name>A0A176VZ70_MARPO</name>
<protein>
    <recommendedName>
        <fullName evidence="6">AAA+ ATPase domain-containing protein</fullName>
    </recommendedName>
</protein>
<organism evidence="4 5">
    <name type="scientific">Marchantia polymorpha subsp. ruderalis</name>
    <dbReference type="NCBI Taxonomy" id="1480154"/>
    <lineage>
        <taxon>Eukaryota</taxon>
        <taxon>Viridiplantae</taxon>
        <taxon>Streptophyta</taxon>
        <taxon>Embryophyta</taxon>
        <taxon>Marchantiophyta</taxon>
        <taxon>Marchantiopsida</taxon>
        <taxon>Marchantiidae</taxon>
        <taxon>Marchantiales</taxon>
        <taxon>Marchantiaceae</taxon>
        <taxon>Marchantia</taxon>
    </lineage>
</organism>
<dbReference type="AlphaFoldDB" id="A0A176VZ70"/>
<sequence length="517" mass="57810">MRSAARALRAARLHSADVRNTAAVAGRSFSLRADPPQAQPKLFVSSSRCTRDFEGPLLPKDLKVFSRKFSVSASVSLAENDNVSGEQRGPLAEYQRRIASGDLKPGDKFQEDALRALQALYDVLYSTSEEVGLEKASWESRNGSSGSWFSRLMPRVQWNAQPSVRGLYLYGGVGTGKTMLMDMFFDELPKTWRKSRIHFHDFMLDVHSSLQDRMSYEGFKTRSQADPLAVVADEILKEAVLLCIDEFMVTDVADALILNRLFDHLFKRGTILVSTSNRHPDQLYEGGLQRDLFLPFIANLKSRCVVHEIGSSIDYRKLTAAEQGMYFVGPNASELLHLKFGQITDGEEPRPTTAELRMGRTLQVPLAADGCALFQFHELCDMPLGAADYIGLFEKFHTLALDGVPKFGSHNRASAYRFTTLIDVMYEHKARFMCSAEATPVELFEKVLPISEAPKQKRTSSRSNNPEDADILIDNDLGFTKDRTISRLTEINSSEYQEDHAIAYNRLPNPAATGTDA</sequence>
<dbReference type="InterPro" id="IPR005654">
    <property type="entry name" value="ATPase_AFG1-like"/>
</dbReference>
<evidence type="ECO:0000256" key="2">
    <source>
        <dbReference type="ARBA" id="ARBA00022741"/>
    </source>
</evidence>
<gene>
    <name evidence="4" type="ORF">AXG93_4601s1370</name>
</gene>
<dbReference type="GO" id="GO:0016887">
    <property type="term" value="F:ATP hydrolysis activity"/>
    <property type="evidence" value="ECO:0007669"/>
    <property type="project" value="InterPro"/>
</dbReference>
<accession>A0A176VZ70</accession>
<evidence type="ECO:0000256" key="3">
    <source>
        <dbReference type="ARBA" id="ARBA00022840"/>
    </source>
</evidence>
<evidence type="ECO:0008006" key="6">
    <source>
        <dbReference type="Google" id="ProtNLM"/>
    </source>
</evidence>
<dbReference type="PANTHER" id="PTHR12169:SF29">
    <property type="entry name" value="AFG1-LIKE ATPASE FAMILY PROTEIN"/>
    <property type="match status" value="1"/>
</dbReference>
<comment type="similarity">
    <text evidence="1">Belongs to the AFG1 ATPase family.</text>
</comment>
<reference evidence="4" key="1">
    <citation type="submission" date="2016-03" db="EMBL/GenBank/DDBJ databases">
        <title>Mechanisms controlling the formation of the plant cell surface in tip-growing cells are functionally conserved among land plants.</title>
        <authorList>
            <person name="Honkanen S."/>
            <person name="Jones V.A."/>
            <person name="Morieri G."/>
            <person name="Champion C."/>
            <person name="Hetherington A.J."/>
            <person name="Kelly S."/>
            <person name="Saint-Marcoux D."/>
            <person name="Proust H."/>
            <person name="Prescott H."/>
            <person name="Dolan L."/>
        </authorList>
    </citation>
    <scope>NUCLEOTIDE SEQUENCE [LARGE SCALE GENOMIC DNA]</scope>
    <source>
        <tissue evidence="4">Whole gametophyte</tissue>
    </source>
</reference>
<proteinExistence type="inferred from homology"/>
<dbReference type="NCBIfam" id="NF040713">
    <property type="entry name" value="ZapE"/>
    <property type="match status" value="1"/>
</dbReference>
<evidence type="ECO:0000256" key="1">
    <source>
        <dbReference type="ARBA" id="ARBA00010322"/>
    </source>
</evidence>
<keyword evidence="5" id="KW-1185">Reference proteome</keyword>
<dbReference type="GO" id="GO:0005739">
    <property type="term" value="C:mitochondrion"/>
    <property type="evidence" value="ECO:0007669"/>
    <property type="project" value="TreeGrafter"/>
</dbReference>
<comment type="caution">
    <text evidence="4">The sequence shown here is derived from an EMBL/GenBank/DDBJ whole genome shotgun (WGS) entry which is preliminary data.</text>
</comment>
<dbReference type="GO" id="GO:0005524">
    <property type="term" value="F:ATP binding"/>
    <property type="evidence" value="ECO:0007669"/>
    <property type="project" value="UniProtKB-KW"/>
</dbReference>
<evidence type="ECO:0000313" key="4">
    <source>
        <dbReference type="EMBL" id="OAE26037.1"/>
    </source>
</evidence>
<evidence type="ECO:0000313" key="5">
    <source>
        <dbReference type="Proteomes" id="UP000077202"/>
    </source>
</evidence>